<dbReference type="Pfam" id="PF04020">
    <property type="entry name" value="Phage_holin_4_2"/>
    <property type="match status" value="1"/>
</dbReference>
<keyword evidence="3" id="KW-1185">Reference proteome</keyword>
<feature type="transmembrane region" description="Helical" evidence="1">
    <location>
        <begin position="102"/>
        <end position="125"/>
    </location>
</feature>
<comment type="caution">
    <text evidence="2">The sequence shown here is derived from an EMBL/GenBank/DDBJ whole genome shotgun (WGS) entry which is preliminary data.</text>
</comment>
<organism evidence="2 3">
    <name type="scientific">Brachybacterium halotolerans</name>
    <dbReference type="NCBI Taxonomy" id="2795215"/>
    <lineage>
        <taxon>Bacteria</taxon>
        <taxon>Bacillati</taxon>
        <taxon>Actinomycetota</taxon>
        <taxon>Actinomycetes</taxon>
        <taxon>Micrococcales</taxon>
        <taxon>Dermabacteraceae</taxon>
        <taxon>Brachybacterium</taxon>
    </lineage>
</organism>
<evidence type="ECO:0000313" key="3">
    <source>
        <dbReference type="Proteomes" id="UP000612352"/>
    </source>
</evidence>
<evidence type="ECO:0000256" key="1">
    <source>
        <dbReference type="SAM" id="Phobius"/>
    </source>
</evidence>
<reference evidence="2 3" key="1">
    <citation type="submission" date="2020-12" db="EMBL/GenBank/DDBJ databases">
        <title>Brachybacterium sp. MASK1Z-5, whole genome shotgun sequence.</title>
        <authorList>
            <person name="Tuo L."/>
        </authorList>
    </citation>
    <scope>NUCLEOTIDE SEQUENCE [LARGE SCALE GENOMIC DNA]</scope>
    <source>
        <strain evidence="2 3">MASK1Z-5</strain>
    </source>
</reference>
<sequence length="134" mass="14392">MFRFIGHLIIVGVALWLTSLLLPGMHLGEGDGTILGQVLTVAGIALIFAIVDAIVKPILSFFALPLTCLTLGLFMLVINALMLLLTAWVAGLFGLPLEFDSFWWALLAGVIVGILSSIFEAILGVDGDRDRERA</sequence>
<dbReference type="RefSeq" id="WP_200502851.1">
    <property type="nucleotide sequence ID" value="NZ_JAEDAJ010000006.1"/>
</dbReference>
<feature type="transmembrane region" description="Helical" evidence="1">
    <location>
        <begin position="62"/>
        <end position="90"/>
    </location>
</feature>
<dbReference type="EMBL" id="JAEDAJ010000006">
    <property type="protein sequence ID" value="MBK0332008.1"/>
    <property type="molecule type" value="Genomic_DNA"/>
</dbReference>
<accession>A0ABS1BBI5</accession>
<evidence type="ECO:0000313" key="2">
    <source>
        <dbReference type="EMBL" id="MBK0332008.1"/>
    </source>
</evidence>
<feature type="transmembrane region" description="Helical" evidence="1">
    <location>
        <begin position="7"/>
        <end position="28"/>
    </location>
</feature>
<proteinExistence type="predicted"/>
<name>A0ABS1BBI5_9MICO</name>
<dbReference type="Proteomes" id="UP000612352">
    <property type="component" value="Unassembled WGS sequence"/>
</dbReference>
<feature type="transmembrane region" description="Helical" evidence="1">
    <location>
        <begin position="34"/>
        <end position="55"/>
    </location>
</feature>
<dbReference type="PANTHER" id="PTHR37309:SF1">
    <property type="entry name" value="SLR0284 PROTEIN"/>
    <property type="match status" value="1"/>
</dbReference>
<gene>
    <name evidence="2" type="ORF">I8D64_11420</name>
</gene>
<protein>
    <submittedName>
        <fullName evidence="2">Phage holin family protein</fullName>
    </submittedName>
</protein>
<keyword evidence="1" id="KW-1133">Transmembrane helix</keyword>
<keyword evidence="1" id="KW-0472">Membrane</keyword>
<keyword evidence="1" id="KW-0812">Transmembrane</keyword>
<dbReference type="PANTHER" id="PTHR37309">
    <property type="entry name" value="SLR0284 PROTEIN"/>
    <property type="match status" value="1"/>
</dbReference>
<dbReference type="InterPro" id="IPR007165">
    <property type="entry name" value="Phage_holin_4_2"/>
</dbReference>